<name>X1TU43_9ZZZZ</name>
<keyword evidence="6" id="KW-0411">Iron-sulfur</keyword>
<keyword evidence="5" id="KW-0408">Iron</keyword>
<dbReference type="InterPro" id="IPR058240">
    <property type="entry name" value="rSAM_sf"/>
</dbReference>
<dbReference type="PANTHER" id="PTHR30352">
    <property type="entry name" value="PYRUVATE FORMATE-LYASE-ACTIVATING ENZYME"/>
    <property type="match status" value="1"/>
</dbReference>
<dbReference type="InterPro" id="IPR013785">
    <property type="entry name" value="Aldolase_TIM"/>
</dbReference>
<evidence type="ECO:0000313" key="7">
    <source>
        <dbReference type="EMBL" id="GAI94901.1"/>
    </source>
</evidence>
<dbReference type="GO" id="GO:0051539">
    <property type="term" value="F:4 iron, 4 sulfur cluster binding"/>
    <property type="evidence" value="ECO:0007669"/>
    <property type="project" value="UniProtKB-KW"/>
</dbReference>
<keyword evidence="2" id="KW-0004">4Fe-4S</keyword>
<reference evidence="7" key="1">
    <citation type="journal article" date="2014" name="Front. Microbiol.">
        <title>High frequency of phylogenetically diverse reductive dehalogenase-homologous genes in deep subseafloor sedimentary metagenomes.</title>
        <authorList>
            <person name="Kawai M."/>
            <person name="Futagami T."/>
            <person name="Toyoda A."/>
            <person name="Takaki Y."/>
            <person name="Nishi S."/>
            <person name="Hori S."/>
            <person name="Arai W."/>
            <person name="Tsubouchi T."/>
            <person name="Morono Y."/>
            <person name="Uchiyama I."/>
            <person name="Ito T."/>
            <person name="Fujiyama A."/>
            <person name="Inagaki F."/>
            <person name="Takami H."/>
        </authorList>
    </citation>
    <scope>NUCLEOTIDE SEQUENCE</scope>
    <source>
        <strain evidence="7">Expedition CK06-06</strain>
    </source>
</reference>
<evidence type="ECO:0000256" key="2">
    <source>
        <dbReference type="ARBA" id="ARBA00022485"/>
    </source>
</evidence>
<evidence type="ECO:0000256" key="6">
    <source>
        <dbReference type="ARBA" id="ARBA00023014"/>
    </source>
</evidence>
<keyword evidence="4" id="KW-0479">Metal-binding</keyword>
<dbReference type="PANTHER" id="PTHR30352:SF5">
    <property type="entry name" value="PYRUVATE FORMATE-LYASE 1-ACTIVATING ENZYME"/>
    <property type="match status" value="1"/>
</dbReference>
<dbReference type="Gene3D" id="3.20.20.70">
    <property type="entry name" value="Aldolase class I"/>
    <property type="match status" value="1"/>
</dbReference>
<dbReference type="GO" id="GO:0046872">
    <property type="term" value="F:metal ion binding"/>
    <property type="evidence" value="ECO:0007669"/>
    <property type="project" value="UniProtKB-KW"/>
</dbReference>
<dbReference type="EMBL" id="BARW01023369">
    <property type="protein sequence ID" value="GAI94901.1"/>
    <property type="molecule type" value="Genomic_DNA"/>
</dbReference>
<evidence type="ECO:0000256" key="4">
    <source>
        <dbReference type="ARBA" id="ARBA00022723"/>
    </source>
</evidence>
<organism evidence="7">
    <name type="scientific">marine sediment metagenome</name>
    <dbReference type="NCBI Taxonomy" id="412755"/>
    <lineage>
        <taxon>unclassified sequences</taxon>
        <taxon>metagenomes</taxon>
        <taxon>ecological metagenomes</taxon>
    </lineage>
</organism>
<dbReference type="InterPro" id="IPR034457">
    <property type="entry name" value="Organic_radical-activating"/>
</dbReference>
<dbReference type="SUPFAM" id="SSF102114">
    <property type="entry name" value="Radical SAM enzymes"/>
    <property type="match status" value="1"/>
</dbReference>
<evidence type="ECO:0000256" key="5">
    <source>
        <dbReference type="ARBA" id="ARBA00023004"/>
    </source>
</evidence>
<dbReference type="AlphaFoldDB" id="X1TU43"/>
<accession>X1TU43</accession>
<evidence type="ECO:0008006" key="8">
    <source>
        <dbReference type="Google" id="ProtNLM"/>
    </source>
</evidence>
<comment type="cofactor">
    <cofactor evidence="1">
        <name>[4Fe-4S] cluster</name>
        <dbReference type="ChEBI" id="CHEBI:49883"/>
    </cofactor>
</comment>
<keyword evidence="3" id="KW-0949">S-adenosyl-L-methionine</keyword>
<feature type="non-terminal residue" evidence="7">
    <location>
        <position position="132"/>
    </location>
</feature>
<protein>
    <recommendedName>
        <fullName evidence="8">Radical SAM core domain-containing protein</fullName>
    </recommendedName>
</protein>
<sequence>MKEAMLYEKLSEGKVKCNLCNHRCTIKDGNYGICGVRQNVDGSLFSLVYDRIVSSHIDPIEKKPLFQFYPGSRSYSIATVGCNFRCRHCQNADISQFPREKKGYIVGDTMGPEKIASDADNSGCKSIAYTYT</sequence>
<comment type="caution">
    <text evidence="7">The sequence shown here is derived from an EMBL/GenBank/DDBJ whole genome shotgun (WGS) entry which is preliminary data.</text>
</comment>
<evidence type="ECO:0000256" key="1">
    <source>
        <dbReference type="ARBA" id="ARBA00001966"/>
    </source>
</evidence>
<gene>
    <name evidence="7" type="ORF">S12H4_38777</name>
</gene>
<evidence type="ECO:0000256" key="3">
    <source>
        <dbReference type="ARBA" id="ARBA00022691"/>
    </source>
</evidence>
<proteinExistence type="predicted"/>